<dbReference type="InterPro" id="IPR007110">
    <property type="entry name" value="Ig-like_dom"/>
</dbReference>
<reference evidence="3 4" key="1">
    <citation type="submission" date="2024-04" db="EMBL/GenBank/DDBJ databases">
        <authorList>
            <person name="Waldvogel A.-M."/>
            <person name="Schoenle A."/>
        </authorList>
    </citation>
    <scope>NUCLEOTIDE SEQUENCE [LARGE SCALE GENOMIC DNA]</scope>
</reference>
<feature type="compositionally biased region" description="Gly residues" evidence="1">
    <location>
        <begin position="420"/>
        <end position="457"/>
    </location>
</feature>
<dbReference type="Proteomes" id="UP001497482">
    <property type="component" value="Chromosome 12"/>
</dbReference>
<feature type="region of interest" description="Disordered" evidence="1">
    <location>
        <begin position="420"/>
        <end position="472"/>
    </location>
</feature>
<evidence type="ECO:0000313" key="3">
    <source>
        <dbReference type="EMBL" id="CAL1576186.1"/>
    </source>
</evidence>
<accession>A0AAV2JHV6</accession>
<feature type="compositionally biased region" description="Gly residues" evidence="1">
    <location>
        <begin position="308"/>
        <end position="359"/>
    </location>
</feature>
<dbReference type="AlphaFoldDB" id="A0AAV2JHV6"/>
<feature type="region of interest" description="Disordered" evidence="1">
    <location>
        <begin position="304"/>
        <end position="361"/>
    </location>
</feature>
<dbReference type="EMBL" id="OZ035834">
    <property type="protein sequence ID" value="CAL1576186.1"/>
    <property type="molecule type" value="Genomic_DNA"/>
</dbReference>
<dbReference type="PROSITE" id="PS50835">
    <property type="entry name" value="IG_LIKE"/>
    <property type="match status" value="1"/>
</dbReference>
<sequence>MELSRLPLLDSRRLSTGPCTLLPPSVPYRTQRPSTASASTFCDHQRAPTQSRITSAPRPVTSPGTYSCCFIQEDTGVLIHHLASSHMYVCVSPEVSIRTDPQFPRCRSPPGLLALTVYCEIPNTYEDFTVTWDKKNIKTAVQPQQEERKFGVLVFSARTFVDCDSSQPPPKITCRLKNRCQQETQATAEVHYLRDGDPYCRSDGVWQDTPVGQTAEVRCSNAVGIRKRLCKNPEWDLLEQNNCVDQGLQDILDNAIVNLRRSQIMDVCRKGSRNALQELYNPTMEGGGGGGRCPLVRREGEACVPRSGGRGGEAGVPWSGGRGEAGVPRSGGRGGEAGVPWSGGGGRPVSPGQEGGGGRCPPVRREGGGLCPLVRREGGGLCPPVRREGGGLCPPVRREGGGLCPPVRREGGGLCPPVRGGGGWPVSPGQEGGGRPVSPGQEGGGWPVSPGQEGGGAACVPRSGGRGGGLCPPVRREACASY</sequence>
<evidence type="ECO:0000259" key="2">
    <source>
        <dbReference type="PROSITE" id="PS50835"/>
    </source>
</evidence>
<protein>
    <recommendedName>
        <fullName evidence="2">Ig-like domain-containing protein</fullName>
    </recommendedName>
</protein>
<proteinExistence type="predicted"/>
<evidence type="ECO:0000313" key="4">
    <source>
        <dbReference type="Proteomes" id="UP001497482"/>
    </source>
</evidence>
<name>A0AAV2JHV6_KNICA</name>
<organism evidence="3 4">
    <name type="scientific">Knipowitschia caucasica</name>
    <name type="common">Caucasian dwarf goby</name>
    <name type="synonym">Pomatoschistus caucasicus</name>
    <dbReference type="NCBI Taxonomy" id="637954"/>
    <lineage>
        <taxon>Eukaryota</taxon>
        <taxon>Metazoa</taxon>
        <taxon>Chordata</taxon>
        <taxon>Craniata</taxon>
        <taxon>Vertebrata</taxon>
        <taxon>Euteleostomi</taxon>
        <taxon>Actinopterygii</taxon>
        <taxon>Neopterygii</taxon>
        <taxon>Teleostei</taxon>
        <taxon>Neoteleostei</taxon>
        <taxon>Acanthomorphata</taxon>
        <taxon>Gobiaria</taxon>
        <taxon>Gobiiformes</taxon>
        <taxon>Gobioidei</taxon>
        <taxon>Gobiidae</taxon>
        <taxon>Gobiinae</taxon>
        <taxon>Knipowitschia</taxon>
    </lineage>
</organism>
<evidence type="ECO:0000256" key="1">
    <source>
        <dbReference type="SAM" id="MobiDB-lite"/>
    </source>
</evidence>
<keyword evidence="4" id="KW-1185">Reference proteome</keyword>
<gene>
    <name evidence="3" type="ORF">KC01_LOCUS7636</name>
</gene>
<feature type="domain" description="Ig-like" evidence="2">
    <location>
        <begin position="93"/>
        <end position="191"/>
    </location>
</feature>